<dbReference type="InterPro" id="IPR007235">
    <property type="entry name" value="Glyco_trans_28_C"/>
</dbReference>
<protein>
    <recommendedName>
        <fullName evidence="3 7">UDP-N-acetylglucosamine transferase subunit ALG13</fullName>
        <ecNumber evidence="2 7">2.4.1.141</ecNumber>
    </recommendedName>
    <alternativeName>
        <fullName evidence="5 7">Asparagine-linked glycosylation protein 13</fullName>
    </alternativeName>
</protein>
<dbReference type="EMBL" id="JACCJC010000070">
    <property type="protein sequence ID" value="KAF6229674.1"/>
    <property type="molecule type" value="Genomic_DNA"/>
</dbReference>
<evidence type="ECO:0000256" key="6">
    <source>
        <dbReference type="ARBA" id="ARBA00048184"/>
    </source>
</evidence>
<comment type="catalytic activity">
    <reaction evidence="6">
        <text>an N-acetyl-alpha-D-glucosaminyl-diphospho-di-trans,poly-cis-dolichol + UDP-N-acetyl-alpha-D-glucosamine = an N,N'-diacetylchitobiosyl-diphospho-di-trans,poly-cis-dolichol + UDP + H(+)</text>
        <dbReference type="Rhea" id="RHEA:23380"/>
        <dbReference type="Rhea" id="RHEA-COMP:19507"/>
        <dbReference type="Rhea" id="RHEA-COMP:19510"/>
        <dbReference type="ChEBI" id="CHEBI:15378"/>
        <dbReference type="ChEBI" id="CHEBI:57269"/>
        <dbReference type="ChEBI" id="CHEBI:57705"/>
        <dbReference type="ChEBI" id="CHEBI:58223"/>
        <dbReference type="ChEBI" id="CHEBI:58427"/>
        <dbReference type="EC" id="2.4.1.141"/>
    </reaction>
</comment>
<dbReference type="InterPro" id="IPR052474">
    <property type="entry name" value="UDP-GlcNAc_transferase"/>
</dbReference>
<evidence type="ECO:0000256" key="8">
    <source>
        <dbReference type="SAM" id="MobiDB-lite"/>
    </source>
</evidence>
<evidence type="ECO:0000256" key="3">
    <source>
        <dbReference type="ARBA" id="ARBA00017468"/>
    </source>
</evidence>
<dbReference type="PANTHER" id="PTHR47043">
    <property type="entry name" value="UDP-N-ACETYLGLUCOSAMINE TRANSFERASE SUBUNIT ALG13"/>
    <property type="match status" value="1"/>
</dbReference>
<proteinExistence type="inferred from homology"/>
<dbReference type="Proteomes" id="UP000578531">
    <property type="component" value="Unassembled WGS sequence"/>
</dbReference>
<keyword evidence="7" id="KW-0328">Glycosyltransferase</keyword>
<keyword evidence="11" id="KW-1185">Reference proteome</keyword>
<keyword evidence="7" id="KW-0808">Transferase</keyword>
<sequence>MWELRGPPVHPTAPIQQASETCLDTRGWTVRALILPRKRHCLREPHSTLTPPALYDIGPPWPVDYRPNFIMSMSRKKRKSQKVCFVTVGATASFDSLVKAALSPQFLEALETHDYTDLRLQHGKDGQKVLEEFRRSSYTMSEEVQDLSISGFDFNKQGLGSEMRAAKGQGNGVEGVVISHAGSGSILDALRIAVPVIVVPNPDLLDNHQEELAEELAIQGYVVHGNLQDLPAAIRQSESLRKTQNPWPPADTGEDPSGKGLVGVMDEEMGFVD</sequence>
<feature type="domain" description="Glycosyl transferase family 28 C-terminal" evidence="9">
    <location>
        <begin position="83"/>
        <end position="223"/>
    </location>
</feature>
<dbReference type="AlphaFoldDB" id="A0A8H6FJG7"/>
<dbReference type="Pfam" id="PF04101">
    <property type="entry name" value="Glyco_tran_28_C"/>
    <property type="match status" value="1"/>
</dbReference>
<evidence type="ECO:0000313" key="10">
    <source>
        <dbReference type="EMBL" id="KAF6229674.1"/>
    </source>
</evidence>
<gene>
    <name evidence="7" type="primary">ALG13</name>
    <name evidence="10" type="ORF">HO173_011320</name>
</gene>
<name>A0A8H6FJG7_9LECA</name>
<evidence type="ECO:0000256" key="5">
    <source>
        <dbReference type="ARBA" id="ARBA00032061"/>
    </source>
</evidence>
<comment type="function">
    <text evidence="4 7">Involved in protein N-glycosylation. Essential for the second step of the dolichol-linked oligosaccharide pathway.</text>
</comment>
<reference evidence="10 11" key="1">
    <citation type="journal article" date="2020" name="Genomics">
        <title>Complete, high-quality genomes from long-read metagenomic sequencing of two wolf lichen thalli reveals enigmatic genome architecture.</title>
        <authorList>
            <person name="McKenzie S.K."/>
            <person name="Walston R.F."/>
            <person name="Allen J.L."/>
        </authorList>
    </citation>
    <scope>NUCLEOTIDE SEQUENCE [LARGE SCALE GENOMIC DNA]</scope>
    <source>
        <strain evidence="10">WasteWater2</strain>
    </source>
</reference>
<dbReference type="Gene3D" id="3.40.50.2000">
    <property type="entry name" value="Glycogen Phosphorylase B"/>
    <property type="match status" value="1"/>
</dbReference>
<comment type="caution">
    <text evidence="10">The sequence shown here is derived from an EMBL/GenBank/DDBJ whole genome shotgun (WGS) entry which is preliminary data.</text>
</comment>
<dbReference type="GO" id="GO:0004577">
    <property type="term" value="F:N-acetylglucosaminyldiphosphodolichol N-acetylglucosaminyltransferase activity"/>
    <property type="evidence" value="ECO:0007669"/>
    <property type="project" value="UniProtKB-EC"/>
</dbReference>
<comment type="subunit">
    <text evidence="1 7">Heterodimer with ALG14 to form a functional enzyme.</text>
</comment>
<dbReference type="GO" id="GO:0006488">
    <property type="term" value="P:dolichol-linked oligosaccharide biosynthetic process"/>
    <property type="evidence" value="ECO:0007669"/>
    <property type="project" value="TreeGrafter"/>
</dbReference>
<evidence type="ECO:0000256" key="4">
    <source>
        <dbReference type="ARBA" id="ARBA00024804"/>
    </source>
</evidence>
<dbReference type="PANTHER" id="PTHR47043:SF1">
    <property type="entry name" value="UDP-N-ACETYLGLUCOSAMINE TRANSFERASE SUBUNIT ALG13"/>
    <property type="match status" value="1"/>
</dbReference>
<feature type="region of interest" description="Disordered" evidence="8">
    <location>
        <begin position="239"/>
        <end position="262"/>
    </location>
</feature>
<dbReference type="EC" id="2.4.1.141" evidence="2 7"/>
<dbReference type="SUPFAM" id="SSF53756">
    <property type="entry name" value="UDP-Glycosyltransferase/glycogen phosphorylase"/>
    <property type="match status" value="1"/>
</dbReference>
<evidence type="ECO:0000313" key="11">
    <source>
        <dbReference type="Proteomes" id="UP000578531"/>
    </source>
</evidence>
<comment type="subcellular location">
    <subcellularLocation>
        <location evidence="7">Endoplasmic reticulum</location>
    </subcellularLocation>
</comment>
<dbReference type="GO" id="GO:0043541">
    <property type="term" value="C:UDP-N-acetylglucosamine transferase complex"/>
    <property type="evidence" value="ECO:0007669"/>
    <property type="project" value="TreeGrafter"/>
</dbReference>
<dbReference type="OrthoDB" id="20273at2759"/>
<comment type="similarity">
    <text evidence="7">Belongs to the glycosyltransferase 28 family.</text>
</comment>
<evidence type="ECO:0000256" key="7">
    <source>
        <dbReference type="RuleBase" id="RU362128"/>
    </source>
</evidence>
<organism evidence="10 11">
    <name type="scientific">Letharia columbiana</name>
    <dbReference type="NCBI Taxonomy" id="112416"/>
    <lineage>
        <taxon>Eukaryota</taxon>
        <taxon>Fungi</taxon>
        <taxon>Dikarya</taxon>
        <taxon>Ascomycota</taxon>
        <taxon>Pezizomycotina</taxon>
        <taxon>Lecanoromycetes</taxon>
        <taxon>OSLEUM clade</taxon>
        <taxon>Lecanoromycetidae</taxon>
        <taxon>Lecanorales</taxon>
        <taxon>Lecanorineae</taxon>
        <taxon>Parmeliaceae</taxon>
        <taxon>Letharia</taxon>
    </lineage>
</organism>
<accession>A0A8H6FJG7</accession>
<evidence type="ECO:0000256" key="1">
    <source>
        <dbReference type="ARBA" id="ARBA00011198"/>
    </source>
</evidence>
<evidence type="ECO:0000259" key="9">
    <source>
        <dbReference type="Pfam" id="PF04101"/>
    </source>
</evidence>
<evidence type="ECO:0000256" key="2">
    <source>
        <dbReference type="ARBA" id="ARBA00012614"/>
    </source>
</evidence>
<keyword evidence="7" id="KW-0256">Endoplasmic reticulum</keyword>